<protein>
    <submittedName>
        <fullName evidence="1">DUF1501 domain-containing protein</fullName>
    </submittedName>
</protein>
<comment type="caution">
    <text evidence="1">The sequence shown here is derived from an EMBL/GenBank/DDBJ whole genome shotgun (WGS) entry which is preliminary data.</text>
</comment>
<proteinExistence type="predicted"/>
<dbReference type="Pfam" id="PF07394">
    <property type="entry name" value="DUF1501"/>
    <property type="match status" value="1"/>
</dbReference>
<reference evidence="1 2" key="1">
    <citation type="submission" date="2019-02" db="EMBL/GenBank/DDBJ databases">
        <title>WGS of Pseudoxanthomonas species novum from clinical isolates.</title>
        <authorList>
            <person name="Bernier A.-M."/>
            <person name="Bernard K."/>
            <person name="Vachon A."/>
        </authorList>
    </citation>
    <scope>NUCLEOTIDE SEQUENCE [LARGE SCALE GENOMIC DNA]</scope>
    <source>
        <strain evidence="1 2">NML140781</strain>
    </source>
</reference>
<dbReference type="Proteomes" id="UP000292087">
    <property type="component" value="Unassembled WGS sequence"/>
</dbReference>
<sequence>MKLTRRAFLGAAGAMTTLTLWPSIGLAAQRADDTRLLVVLLRGGLDGLHALVPSDDPSYRSLRGDMAPGDTLKLDGQFGLHPSLVFAHQLYGQRQLLPVVAIAPPYQQRSHFEAQDCLENGSARPSGANTGWLNRCAGAMAGTEALSITSVMPLIMRGPGDASTWSPPLPEEVNPILLQRLQDLYARDPALAASFQRAVATQGAGEGGGEGAGKGRMAAATAAAARFMSQPAGPRIGFVEDSGWDTHAAEAAILKNKLTELDNGLRAFHDGAPDIWARTVVVVVTEFGRTAKVNGTGGTDHGTGGLALLAGGAVRGGRIAGDWPGLSQRALNEGRDLRVTTDMRALFKAVLAGHLRVDQGKLETVVFPGSGSVRGMEGLLA</sequence>
<dbReference type="EMBL" id="SHMF01000001">
    <property type="protein sequence ID" value="TAA38070.1"/>
    <property type="molecule type" value="Genomic_DNA"/>
</dbReference>
<dbReference type="AlphaFoldDB" id="A0A4Q8M181"/>
<dbReference type="InterPro" id="IPR010869">
    <property type="entry name" value="DUF1501"/>
</dbReference>
<accession>A0A4Q8M181</accession>
<evidence type="ECO:0000313" key="2">
    <source>
        <dbReference type="Proteomes" id="UP000292087"/>
    </source>
</evidence>
<dbReference type="RefSeq" id="WP_130522912.1">
    <property type="nucleotide sequence ID" value="NZ_SHLZ01000003.1"/>
</dbReference>
<dbReference type="PANTHER" id="PTHR43737">
    <property type="entry name" value="BLL7424 PROTEIN"/>
    <property type="match status" value="1"/>
</dbReference>
<organism evidence="1 2">
    <name type="scientific">Pseudoxanthomonas winnipegensis</name>
    <dbReference type="NCBI Taxonomy" id="2480810"/>
    <lineage>
        <taxon>Bacteria</taxon>
        <taxon>Pseudomonadati</taxon>
        <taxon>Pseudomonadota</taxon>
        <taxon>Gammaproteobacteria</taxon>
        <taxon>Lysobacterales</taxon>
        <taxon>Lysobacteraceae</taxon>
        <taxon>Pseudoxanthomonas</taxon>
    </lineage>
</organism>
<dbReference type="PROSITE" id="PS51318">
    <property type="entry name" value="TAT"/>
    <property type="match status" value="1"/>
</dbReference>
<evidence type="ECO:0000313" key="1">
    <source>
        <dbReference type="EMBL" id="TAA38070.1"/>
    </source>
</evidence>
<gene>
    <name evidence="1" type="ORF">EA656_05375</name>
</gene>
<dbReference type="InterPro" id="IPR006311">
    <property type="entry name" value="TAT_signal"/>
</dbReference>
<name>A0A4Q8M181_9GAMM</name>
<dbReference type="PANTHER" id="PTHR43737:SF1">
    <property type="entry name" value="DUF1501 DOMAIN-CONTAINING PROTEIN"/>
    <property type="match status" value="1"/>
</dbReference>